<sequence length="101" mass="10849">MNRQALSSHDDHAALLLRMSQSRDALREANAIGLNPRRQKRNAMTSATGAAVALANAPHVTFVLALCVGALTFGPSRALRIFLRAGASAWLANSAKRVTRR</sequence>
<feature type="transmembrane region" description="Helical" evidence="1">
    <location>
        <begin position="47"/>
        <end position="71"/>
    </location>
</feature>
<dbReference type="Proteomes" id="UP000598032">
    <property type="component" value="Unassembled WGS sequence"/>
</dbReference>
<name>A0ABM8P1Y9_9BURK</name>
<keyword evidence="1" id="KW-1133">Transmembrane helix</keyword>
<keyword evidence="1" id="KW-0812">Transmembrane</keyword>
<keyword evidence="1" id="KW-0472">Membrane</keyword>
<proteinExistence type="predicted"/>
<organism evidence="2 3">
    <name type="scientific">Paraburkholderia metrosideri</name>
    <dbReference type="NCBI Taxonomy" id="580937"/>
    <lineage>
        <taxon>Bacteria</taxon>
        <taxon>Pseudomonadati</taxon>
        <taxon>Pseudomonadota</taxon>
        <taxon>Betaproteobacteria</taxon>
        <taxon>Burkholderiales</taxon>
        <taxon>Burkholderiaceae</taxon>
        <taxon>Paraburkholderia</taxon>
    </lineage>
</organism>
<comment type="caution">
    <text evidence="2">The sequence shown here is derived from an EMBL/GenBank/DDBJ whole genome shotgun (WGS) entry which is preliminary data.</text>
</comment>
<evidence type="ECO:0000256" key="1">
    <source>
        <dbReference type="SAM" id="Phobius"/>
    </source>
</evidence>
<dbReference type="EMBL" id="CAJHCP010000013">
    <property type="protein sequence ID" value="CAD6553957.1"/>
    <property type="molecule type" value="Genomic_DNA"/>
</dbReference>
<evidence type="ECO:0000313" key="3">
    <source>
        <dbReference type="Proteomes" id="UP000598032"/>
    </source>
</evidence>
<gene>
    <name evidence="2" type="ORF">LMG28140_05405</name>
</gene>
<protein>
    <submittedName>
        <fullName evidence="2">Uncharacterized protein</fullName>
    </submittedName>
</protein>
<reference evidence="2 3" key="1">
    <citation type="submission" date="2020-10" db="EMBL/GenBank/DDBJ databases">
        <authorList>
            <person name="Peeters C."/>
        </authorList>
    </citation>
    <scope>NUCLEOTIDE SEQUENCE [LARGE SCALE GENOMIC DNA]</scope>
    <source>
        <strain evidence="2 3">LMG 28140</strain>
    </source>
</reference>
<evidence type="ECO:0000313" key="2">
    <source>
        <dbReference type="EMBL" id="CAD6553957.1"/>
    </source>
</evidence>
<keyword evidence="3" id="KW-1185">Reference proteome</keyword>
<accession>A0ABM8P1Y9</accession>